<reference evidence="4" key="2">
    <citation type="submission" date="2015-01" db="EMBL/GenBank/DDBJ databases">
        <title>Evolutionary Origins and Diversification of the Mycorrhizal Mutualists.</title>
        <authorList>
            <consortium name="DOE Joint Genome Institute"/>
            <consortium name="Mycorrhizal Genomics Consortium"/>
            <person name="Kohler A."/>
            <person name="Kuo A."/>
            <person name="Nagy L.G."/>
            <person name="Floudas D."/>
            <person name="Copeland A."/>
            <person name="Barry K.W."/>
            <person name="Cichocki N."/>
            <person name="Veneault-Fourrey C."/>
            <person name="LaButti K."/>
            <person name="Lindquist E.A."/>
            <person name="Lipzen A."/>
            <person name="Lundell T."/>
            <person name="Morin E."/>
            <person name="Murat C."/>
            <person name="Riley R."/>
            <person name="Ohm R."/>
            <person name="Sun H."/>
            <person name="Tunlid A."/>
            <person name="Henrissat B."/>
            <person name="Grigoriev I.V."/>
            <person name="Hibbett D.S."/>
            <person name="Martin F."/>
        </authorList>
    </citation>
    <scope>NUCLEOTIDE SEQUENCE [LARGE SCALE GENOMIC DNA]</scope>
    <source>
        <strain evidence="4">Foug A</strain>
    </source>
</reference>
<dbReference type="STRING" id="1036808.A0A0C3EBJ9"/>
<organism evidence="3 4">
    <name type="scientific">Scleroderma citrinum Foug A</name>
    <dbReference type="NCBI Taxonomy" id="1036808"/>
    <lineage>
        <taxon>Eukaryota</taxon>
        <taxon>Fungi</taxon>
        <taxon>Dikarya</taxon>
        <taxon>Basidiomycota</taxon>
        <taxon>Agaricomycotina</taxon>
        <taxon>Agaricomycetes</taxon>
        <taxon>Agaricomycetidae</taxon>
        <taxon>Boletales</taxon>
        <taxon>Sclerodermatineae</taxon>
        <taxon>Sclerodermataceae</taxon>
        <taxon>Scleroderma</taxon>
    </lineage>
</organism>
<evidence type="ECO:0000313" key="4">
    <source>
        <dbReference type="Proteomes" id="UP000053989"/>
    </source>
</evidence>
<keyword evidence="1" id="KW-0472">Membrane</keyword>
<proteinExistence type="predicted"/>
<gene>
    <name evidence="3" type="ORF">SCLCIDRAFT_446568</name>
</gene>
<sequence>MVHETVHHRCPVSSVLSTVLLRSKMGWSPSDTVVQCLIHGAVQTGLFASIFALCDLICFLWLPSTLYAMFVISIDRIYSNGHCSTHCFSVKILS</sequence>
<dbReference type="EMBL" id="KN822021">
    <property type="protein sequence ID" value="KIM65694.1"/>
    <property type="molecule type" value="Genomic_DNA"/>
</dbReference>
<evidence type="ECO:0000256" key="1">
    <source>
        <dbReference type="SAM" id="Phobius"/>
    </source>
</evidence>
<feature type="transmembrane region" description="Helical" evidence="1">
    <location>
        <begin position="47"/>
        <end position="72"/>
    </location>
</feature>
<dbReference type="HOGENOM" id="CLU_2387454_0_0_1"/>
<keyword evidence="1" id="KW-1133">Transmembrane helix</keyword>
<dbReference type="InterPro" id="IPR045339">
    <property type="entry name" value="DUF6534"/>
</dbReference>
<name>A0A0C3EBJ9_9AGAM</name>
<dbReference type="Pfam" id="PF20152">
    <property type="entry name" value="DUF6534"/>
    <property type="match status" value="1"/>
</dbReference>
<dbReference type="AlphaFoldDB" id="A0A0C3EBJ9"/>
<keyword evidence="4" id="KW-1185">Reference proteome</keyword>
<dbReference type="OrthoDB" id="2562493at2759"/>
<accession>A0A0C3EBJ9</accession>
<dbReference type="InParanoid" id="A0A0C3EBJ9"/>
<evidence type="ECO:0000259" key="2">
    <source>
        <dbReference type="Pfam" id="PF20152"/>
    </source>
</evidence>
<protein>
    <recommendedName>
        <fullName evidence="2">DUF6534 domain-containing protein</fullName>
    </recommendedName>
</protein>
<dbReference type="Proteomes" id="UP000053989">
    <property type="component" value="Unassembled WGS sequence"/>
</dbReference>
<feature type="domain" description="DUF6534" evidence="2">
    <location>
        <begin position="14"/>
        <end position="81"/>
    </location>
</feature>
<evidence type="ECO:0000313" key="3">
    <source>
        <dbReference type="EMBL" id="KIM65694.1"/>
    </source>
</evidence>
<reference evidence="3 4" key="1">
    <citation type="submission" date="2014-04" db="EMBL/GenBank/DDBJ databases">
        <authorList>
            <consortium name="DOE Joint Genome Institute"/>
            <person name="Kuo A."/>
            <person name="Kohler A."/>
            <person name="Nagy L.G."/>
            <person name="Floudas D."/>
            <person name="Copeland A."/>
            <person name="Barry K.W."/>
            <person name="Cichocki N."/>
            <person name="Veneault-Fourrey C."/>
            <person name="LaButti K."/>
            <person name="Lindquist E.A."/>
            <person name="Lipzen A."/>
            <person name="Lundell T."/>
            <person name="Morin E."/>
            <person name="Murat C."/>
            <person name="Sun H."/>
            <person name="Tunlid A."/>
            <person name="Henrissat B."/>
            <person name="Grigoriev I.V."/>
            <person name="Hibbett D.S."/>
            <person name="Martin F."/>
            <person name="Nordberg H.P."/>
            <person name="Cantor M.N."/>
            <person name="Hua S.X."/>
        </authorList>
    </citation>
    <scope>NUCLEOTIDE SEQUENCE [LARGE SCALE GENOMIC DNA]</scope>
    <source>
        <strain evidence="3 4">Foug A</strain>
    </source>
</reference>
<keyword evidence="1" id="KW-0812">Transmembrane</keyword>